<protein>
    <submittedName>
        <fullName evidence="1">Phage tail tape measure protein</fullName>
    </submittedName>
</protein>
<dbReference type="EMBL" id="JAMYRI010000011">
    <property type="protein sequence ID" value="MER9286201.1"/>
    <property type="molecule type" value="Genomic_DNA"/>
</dbReference>
<comment type="caution">
    <text evidence="1">The sequence shown here is derived from an EMBL/GenBank/DDBJ whole genome shotgun (WGS) entry which is preliminary data.</text>
</comment>
<evidence type="ECO:0000313" key="2">
    <source>
        <dbReference type="Proteomes" id="UP001480082"/>
    </source>
</evidence>
<name>A0ACC6T2V0_9HYPH</name>
<dbReference type="Proteomes" id="UP001480082">
    <property type="component" value="Unassembled WGS sequence"/>
</dbReference>
<proteinExistence type="predicted"/>
<evidence type="ECO:0000313" key="1">
    <source>
        <dbReference type="EMBL" id="MER9286201.1"/>
    </source>
</evidence>
<accession>A0ACC6T2V0</accession>
<sequence length="968" mass="99010">MAATIKQRIELDGGKELKRELQEFGAAGEKAFRALQKAAAETKGLQPGFFNSLKQAQVQLQGLSKQFNDVGKSVQNLGKTFATHLTLPLVGAGVGILKQAADFEKAGNSFAANAGVVGSAFEDATKKAQELGQASVFSSTEALQGMTELSKVGIDFQTIMGGAAKAMVDLAAANDTQLAPAATAIGDLINQFGLKVSQLPAIVNSVTGATIESKLSFEGYALALGQAGGAAGALGVNFEEFNAVLAATATSFSSGSDAGTSFKTFLTRLVPQSKQAAAMMEKLGIRFFDASGKMKSMSEIAQILQDKLSNLSQEDRNDAVSTIFGTDALRTALALMKLGGKGIDEMMAKLLATNAADIAATRVKGLAGELNQFNSAVENLSIAIGKSGFLDFVTQLVKQATDLTKSIGNLDPAVLRLGTEIGAVAAAIGPVLIALGLFGRGIGFVFGGIGQLLGAIVFLRNAFLTLTPLGRIILLIAVAIKGAGVVLDLIKNKQYDSATAANAHQKALTELDGAIRNVKAGVPGAEEALKRLAQSHLDAAKAAIADAEAQAKGAREAFEAAKLSQDQSALGPMEKRLGLDVDPALEQLIIREKNVAQAKRELEEIQAKIDGKVVSNIIDLRTNAAATESSLKGVGTAAADASTKVDGLTQTITVFRGGGPGGQLSKEVFNVVDGVAKRAEEGKQALDGLKGSVDATSGAVDGVSNEITNSISTIAPAAQEAASGFNSSLGSLDAGAAQAAAEAIVAPFSTLPGKISAILSGIRALLQGGFSGLQGIVSSLASQIESAINRILASLRAAAAAAQSLRAAAAGSGSSDGGGSHGGFARGGHLAHGPGTGTSDSILARLSVGEFVVRAKIVKALGADFFAALNAGIMPNIDAFRGLSKGFSMGGIADGLTRGMSVQRFAGGGLAKMQMAPVSAGNKRTPIVLQLPGGEQIDDLTIGDIALNRLQQFLVKESYASNGRRPRR</sequence>
<keyword evidence="2" id="KW-1185">Reference proteome</keyword>
<gene>
    <name evidence="1" type="ORF">NKI81_19910</name>
</gene>
<organism evidence="1 2">
    <name type="scientific">Mesorhizobium australicum</name>
    <dbReference type="NCBI Taxonomy" id="536018"/>
    <lineage>
        <taxon>Bacteria</taxon>
        <taxon>Pseudomonadati</taxon>
        <taxon>Pseudomonadota</taxon>
        <taxon>Alphaproteobacteria</taxon>
        <taxon>Hyphomicrobiales</taxon>
        <taxon>Phyllobacteriaceae</taxon>
        <taxon>Mesorhizobium</taxon>
    </lineage>
</organism>
<reference evidence="1 2" key="1">
    <citation type="journal article" date="2024" name="Proc. Natl. Acad. Sci. U.S.A.">
        <title>The evolutionary genomics of adaptation to stress in wild rhizobium bacteria.</title>
        <authorList>
            <person name="Kehlet-Delgado H."/>
            <person name="Montoya A.P."/>
            <person name="Jensen K.T."/>
            <person name="Wendlandt C.E."/>
            <person name="Dexheimer C."/>
            <person name="Roberts M."/>
            <person name="Torres Martinez L."/>
            <person name="Friesen M.L."/>
            <person name="Griffitts J.S."/>
            <person name="Porter S.S."/>
        </authorList>
    </citation>
    <scope>NUCLEOTIDE SEQUENCE [LARGE SCALE GENOMIC DNA]</scope>
    <source>
        <strain evidence="1 2">M0468</strain>
    </source>
</reference>